<feature type="compositionally biased region" description="Polar residues" evidence="1">
    <location>
        <begin position="1"/>
        <end position="15"/>
    </location>
</feature>
<feature type="compositionally biased region" description="Polar residues" evidence="1">
    <location>
        <begin position="204"/>
        <end position="215"/>
    </location>
</feature>
<reference evidence="2 3" key="1">
    <citation type="journal article" date="2016" name="Nat. Commun.">
        <title>Ectomycorrhizal ecology is imprinted in the genome of the dominant symbiotic fungus Cenococcum geophilum.</title>
        <authorList>
            <consortium name="DOE Joint Genome Institute"/>
            <person name="Peter M."/>
            <person name="Kohler A."/>
            <person name="Ohm R.A."/>
            <person name="Kuo A."/>
            <person name="Krutzmann J."/>
            <person name="Morin E."/>
            <person name="Arend M."/>
            <person name="Barry K.W."/>
            <person name="Binder M."/>
            <person name="Choi C."/>
            <person name="Clum A."/>
            <person name="Copeland A."/>
            <person name="Grisel N."/>
            <person name="Haridas S."/>
            <person name="Kipfer T."/>
            <person name="LaButti K."/>
            <person name="Lindquist E."/>
            <person name="Lipzen A."/>
            <person name="Maire R."/>
            <person name="Meier B."/>
            <person name="Mihaltcheva S."/>
            <person name="Molinier V."/>
            <person name="Murat C."/>
            <person name="Poggeler S."/>
            <person name="Quandt C.A."/>
            <person name="Sperisen C."/>
            <person name="Tritt A."/>
            <person name="Tisserant E."/>
            <person name="Crous P.W."/>
            <person name="Henrissat B."/>
            <person name="Nehls U."/>
            <person name="Egli S."/>
            <person name="Spatafora J.W."/>
            <person name="Grigoriev I.V."/>
            <person name="Martin F.M."/>
        </authorList>
    </citation>
    <scope>NUCLEOTIDE SEQUENCE [LARGE SCALE GENOMIC DNA]</scope>
    <source>
        <strain evidence="2 3">CBS 207.34</strain>
    </source>
</reference>
<protein>
    <submittedName>
        <fullName evidence="2">Uncharacterized protein</fullName>
    </submittedName>
</protein>
<proteinExistence type="predicted"/>
<accession>A0A8E2FBL1</accession>
<evidence type="ECO:0000256" key="1">
    <source>
        <dbReference type="SAM" id="MobiDB-lite"/>
    </source>
</evidence>
<evidence type="ECO:0000313" key="3">
    <source>
        <dbReference type="Proteomes" id="UP000250140"/>
    </source>
</evidence>
<feature type="region of interest" description="Disordered" evidence="1">
    <location>
        <begin position="184"/>
        <end position="215"/>
    </location>
</feature>
<dbReference type="AlphaFoldDB" id="A0A8E2FBL1"/>
<feature type="region of interest" description="Disordered" evidence="1">
    <location>
        <begin position="1"/>
        <end position="22"/>
    </location>
</feature>
<name>A0A8E2FBL1_9PEZI</name>
<dbReference type="Proteomes" id="UP000250140">
    <property type="component" value="Unassembled WGS sequence"/>
</dbReference>
<gene>
    <name evidence="2" type="ORF">AOQ84DRAFT_359148</name>
</gene>
<keyword evidence="3" id="KW-1185">Reference proteome</keyword>
<evidence type="ECO:0000313" key="2">
    <source>
        <dbReference type="EMBL" id="OCL14170.1"/>
    </source>
</evidence>
<sequence>MEQSSPINPYKQTPEGSMDMNITRPPVTKPTLIYVREFCQSGDSVVLPGRMINTFKKLTALLHKVYKKDSTSCDLHIHLEDTVCHGVISNITWDEGVHLEAAETERVELFAHFIPKAFPTALASRGLSTPLNDDSNKVAALTEPLTTPRQPNSIRTLDHIVAEDIEGIPSSAIKRKLSEVKRNALTPRKRRGANQADVSLAEYSDNSNNPESVLESTLKPTSEPILVKVSFSYVAGTANVLRNFRTHTSSLYLKSPVGLVRSIVSGSVTHSINASSRLHSYRNLLEYDVFITTTQAGAVERPLDSVPLLRDHISELRTLHNIVVRTYIYLAKGGKRYARFEDAVADALVDTNKAIESTRTAEVAPTPGKSGSATIPLAPISRGIIIGQLPKSSHKDGRKNAVVAYLSVIGSRILCSVIDEDLEGNPLGVIGPARITPENVDLLEQYASLGREGMKVELKRKLMKLEGATGKEAKGSKAAVVSVKGLYASMRVS</sequence>
<organism evidence="2 3">
    <name type="scientific">Glonium stellatum</name>
    <dbReference type="NCBI Taxonomy" id="574774"/>
    <lineage>
        <taxon>Eukaryota</taxon>
        <taxon>Fungi</taxon>
        <taxon>Dikarya</taxon>
        <taxon>Ascomycota</taxon>
        <taxon>Pezizomycotina</taxon>
        <taxon>Dothideomycetes</taxon>
        <taxon>Pleosporomycetidae</taxon>
        <taxon>Gloniales</taxon>
        <taxon>Gloniaceae</taxon>
        <taxon>Glonium</taxon>
    </lineage>
</organism>
<dbReference type="OrthoDB" id="10374348at2759"/>
<dbReference type="EMBL" id="KV748609">
    <property type="protein sequence ID" value="OCL14170.1"/>
    <property type="molecule type" value="Genomic_DNA"/>
</dbReference>